<organism evidence="3 4">
    <name type="scientific">Oryzias javanicus</name>
    <name type="common">Javanese ricefish</name>
    <name type="synonym">Aplocheilus javanicus</name>
    <dbReference type="NCBI Taxonomy" id="123683"/>
    <lineage>
        <taxon>Eukaryota</taxon>
        <taxon>Metazoa</taxon>
        <taxon>Chordata</taxon>
        <taxon>Craniata</taxon>
        <taxon>Vertebrata</taxon>
        <taxon>Euteleostomi</taxon>
        <taxon>Actinopterygii</taxon>
        <taxon>Neopterygii</taxon>
        <taxon>Teleostei</taxon>
        <taxon>Neoteleostei</taxon>
        <taxon>Acanthomorphata</taxon>
        <taxon>Ovalentaria</taxon>
        <taxon>Atherinomorphae</taxon>
        <taxon>Beloniformes</taxon>
        <taxon>Adrianichthyidae</taxon>
        <taxon>Oryziinae</taxon>
        <taxon>Oryzias</taxon>
    </lineage>
</organism>
<dbReference type="InterPro" id="IPR016186">
    <property type="entry name" value="C-type_lectin-like/link_sf"/>
</dbReference>
<sequence length="188" mass="21231">MRSFSGSRRLPWVHRRTALCSQKTILWQMLAVLVVAGAVVSVVPADGNNGHPQPRVLSSTEAWSDLDGRSFLFVKENLTWIKAEKNCQSMKANLASVHSEKEYRFIQDLIISTTGKSLLSWIGGSDCHQNNLWIWSDGSVFSFTMWSPRQPDDLHGIQSCIQMNFGETLNWDDTACFHNRTSICARNV</sequence>
<evidence type="ECO:0000259" key="2">
    <source>
        <dbReference type="PROSITE" id="PS50041"/>
    </source>
</evidence>
<reference evidence="3 4" key="2">
    <citation type="submission" date="2019-01" db="EMBL/GenBank/DDBJ databases">
        <title>A chromosome length genome reference of the Java medaka (oryzias javanicus).</title>
        <authorList>
            <person name="Herpin A."/>
            <person name="Takehana Y."/>
            <person name="Naruse K."/>
            <person name="Ansai S."/>
            <person name="Kawaguchi M."/>
        </authorList>
    </citation>
    <scope>NUCLEOTIDE SEQUENCE [LARGE SCALE GENOMIC DNA]</scope>
    <source>
        <strain evidence="3">RS831</strain>
        <tissue evidence="3">Whole body</tissue>
    </source>
</reference>
<accession>A0A437CDY6</accession>
<proteinExistence type="predicted"/>
<evidence type="ECO:0000256" key="1">
    <source>
        <dbReference type="ARBA" id="ARBA00023157"/>
    </source>
</evidence>
<keyword evidence="4" id="KW-1185">Reference proteome</keyword>
<dbReference type="PROSITE" id="PS50041">
    <property type="entry name" value="C_TYPE_LECTIN_2"/>
    <property type="match status" value="1"/>
</dbReference>
<feature type="domain" description="C-type lectin" evidence="2">
    <location>
        <begin position="66"/>
        <end position="185"/>
    </location>
</feature>
<dbReference type="InterPro" id="IPR016187">
    <property type="entry name" value="CTDL_fold"/>
</dbReference>
<dbReference type="AlphaFoldDB" id="A0A437CDY6"/>
<dbReference type="EMBL" id="CM012454">
    <property type="protein sequence ID" value="RVE60798.1"/>
    <property type="molecule type" value="Genomic_DNA"/>
</dbReference>
<name>A0A437CDY6_ORYJA</name>
<evidence type="ECO:0000313" key="3">
    <source>
        <dbReference type="EMBL" id="RVE60798.1"/>
    </source>
</evidence>
<keyword evidence="1" id="KW-1015">Disulfide bond</keyword>
<evidence type="ECO:0000313" key="4">
    <source>
        <dbReference type="Proteomes" id="UP000283210"/>
    </source>
</evidence>
<dbReference type="Pfam" id="PF00059">
    <property type="entry name" value="Lectin_C"/>
    <property type="match status" value="1"/>
</dbReference>
<gene>
    <name evidence="3" type="ORF">OJAV_G00184880</name>
</gene>
<dbReference type="SUPFAM" id="SSF56436">
    <property type="entry name" value="C-type lectin-like"/>
    <property type="match status" value="1"/>
</dbReference>
<dbReference type="Proteomes" id="UP000283210">
    <property type="component" value="Chromosome 18"/>
</dbReference>
<reference evidence="3 4" key="1">
    <citation type="submission" date="2018-11" db="EMBL/GenBank/DDBJ databases">
        <authorList>
            <person name="Lopez-Roques C."/>
            <person name="Donnadieu C."/>
            <person name="Bouchez O."/>
            <person name="Klopp C."/>
            <person name="Cabau C."/>
            <person name="Zahm M."/>
        </authorList>
    </citation>
    <scope>NUCLEOTIDE SEQUENCE [LARGE SCALE GENOMIC DNA]</scope>
    <source>
        <strain evidence="3">RS831</strain>
        <tissue evidence="3">Whole body</tissue>
    </source>
</reference>
<dbReference type="OrthoDB" id="441660at2759"/>
<dbReference type="CDD" id="cd00037">
    <property type="entry name" value="CLECT"/>
    <property type="match status" value="1"/>
</dbReference>
<dbReference type="SMART" id="SM00034">
    <property type="entry name" value="CLECT"/>
    <property type="match status" value="1"/>
</dbReference>
<dbReference type="Gene3D" id="3.10.100.10">
    <property type="entry name" value="Mannose-Binding Protein A, subunit A"/>
    <property type="match status" value="1"/>
</dbReference>
<dbReference type="InterPro" id="IPR018378">
    <property type="entry name" value="C-type_lectin_CS"/>
</dbReference>
<dbReference type="PROSITE" id="PS00615">
    <property type="entry name" value="C_TYPE_LECTIN_1"/>
    <property type="match status" value="1"/>
</dbReference>
<dbReference type="InterPro" id="IPR001304">
    <property type="entry name" value="C-type_lectin-like"/>
</dbReference>
<dbReference type="PANTHER" id="PTHR22803">
    <property type="entry name" value="MANNOSE, PHOSPHOLIPASE, LECTIN RECEPTOR RELATED"/>
    <property type="match status" value="1"/>
</dbReference>
<protein>
    <recommendedName>
        <fullName evidence="2">C-type lectin domain-containing protein</fullName>
    </recommendedName>
</protein>
<dbReference type="InterPro" id="IPR050111">
    <property type="entry name" value="C-type_lectin/snaclec_domain"/>
</dbReference>